<gene>
    <name evidence="1" type="ORF">UT15_C0004G0009</name>
</gene>
<sequence length="120" mass="14088">MTPENSEQPDEIKFRAFQQELEDFNEETNNYIGMMTRRIYGGGVGLDNNVEEAMRAAMVEKGLTEQDGEHFFQIWHNREEINSENYEFAVNFFRAIKEIFQELQEGKHNGKQFSNQELTG</sequence>
<evidence type="ECO:0000313" key="1">
    <source>
        <dbReference type="EMBL" id="KKQ90786.1"/>
    </source>
</evidence>
<organism evidence="1 2">
    <name type="scientific">Berkelbacteria bacterium GW2011_GWA1_39_10</name>
    <dbReference type="NCBI Taxonomy" id="1618332"/>
    <lineage>
        <taxon>Bacteria</taxon>
        <taxon>Candidatus Berkelbacteria</taxon>
    </lineage>
</organism>
<dbReference type="Proteomes" id="UP000033862">
    <property type="component" value="Unassembled WGS sequence"/>
</dbReference>
<accession>A0A0G0PN88</accession>
<comment type="caution">
    <text evidence="1">The sequence shown here is derived from an EMBL/GenBank/DDBJ whole genome shotgun (WGS) entry which is preliminary data.</text>
</comment>
<reference evidence="1 2" key="1">
    <citation type="journal article" date="2015" name="Nature">
        <title>rRNA introns, odd ribosomes, and small enigmatic genomes across a large radiation of phyla.</title>
        <authorList>
            <person name="Brown C.T."/>
            <person name="Hug L.A."/>
            <person name="Thomas B.C."/>
            <person name="Sharon I."/>
            <person name="Castelle C.J."/>
            <person name="Singh A."/>
            <person name="Wilkins M.J."/>
            <person name="Williams K.H."/>
            <person name="Banfield J.F."/>
        </authorList>
    </citation>
    <scope>NUCLEOTIDE SEQUENCE [LARGE SCALE GENOMIC DNA]</scope>
</reference>
<dbReference type="STRING" id="1618332.UT15_C0004G0009"/>
<proteinExistence type="predicted"/>
<name>A0A0G0PN88_9BACT</name>
<dbReference type="AlphaFoldDB" id="A0A0G0PN88"/>
<evidence type="ECO:0000313" key="2">
    <source>
        <dbReference type="Proteomes" id="UP000033862"/>
    </source>
</evidence>
<dbReference type="EMBL" id="LBVS01000004">
    <property type="protein sequence ID" value="KKQ90786.1"/>
    <property type="molecule type" value="Genomic_DNA"/>
</dbReference>
<protein>
    <submittedName>
        <fullName evidence="1">Uncharacterized protein</fullName>
    </submittedName>
</protein>